<evidence type="ECO:0000313" key="1">
    <source>
        <dbReference type="EMBL" id="GLK70195.1"/>
    </source>
</evidence>
<accession>A0A9W6MXR9</accession>
<gene>
    <name evidence="1" type="ORF">GCM10017643_03100</name>
</gene>
<name>A0A9W6MXR9_9HYPH</name>
<dbReference type="Proteomes" id="UP001143370">
    <property type="component" value="Unassembled WGS sequence"/>
</dbReference>
<organism evidence="1 2">
    <name type="scientific">Ancylobacter dichloromethanicus</name>
    <dbReference type="NCBI Taxonomy" id="518825"/>
    <lineage>
        <taxon>Bacteria</taxon>
        <taxon>Pseudomonadati</taxon>
        <taxon>Pseudomonadota</taxon>
        <taxon>Alphaproteobacteria</taxon>
        <taxon>Hyphomicrobiales</taxon>
        <taxon>Xanthobacteraceae</taxon>
        <taxon>Ancylobacter</taxon>
    </lineage>
</organism>
<reference evidence="1" key="1">
    <citation type="journal article" date="2014" name="Int. J. Syst. Evol. Microbiol.">
        <title>Complete genome sequence of Corynebacterium casei LMG S-19264T (=DSM 44701T), isolated from a smear-ripened cheese.</title>
        <authorList>
            <consortium name="US DOE Joint Genome Institute (JGI-PGF)"/>
            <person name="Walter F."/>
            <person name="Albersmeier A."/>
            <person name="Kalinowski J."/>
            <person name="Ruckert C."/>
        </authorList>
    </citation>
    <scope>NUCLEOTIDE SEQUENCE</scope>
    <source>
        <strain evidence="1">VKM B-2484</strain>
    </source>
</reference>
<dbReference type="AlphaFoldDB" id="A0A9W6MXR9"/>
<sequence>MFQFAGSLTQPYFEGHFEGLFQQLRIAKDKDDFGRFIAHYDKHMSAAHARRYFEACKAFLGAFSEFSQVHHLVTANVEISDDYAAASTNFDATRMIYGNLFEAFGDNMEVLIALNNVIEGRPFDQLRTIGLAAYRQTDKAGRCRAIADNADMAAVCVEFDNQVRNASHHGGMIFDRVTGTVEYRFGKGGQGDTRTMGYATYLARSSRLFIQLMLLFRLEILLANEFGARLPL</sequence>
<keyword evidence="2" id="KW-1185">Reference proteome</keyword>
<evidence type="ECO:0000313" key="2">
    <source>
        <dbReference type="Proteomes" id="UP001143370"/>
    </source>
</evidence>
<dbReference type="RefSeq" id="WP_213375170.1">
    <property type="nucleotide sequence ID" value="NZ_BSFJ01000002.1"/>
</dbReference>
<proteinExistence type="predicted"/>
<comment type="caution">
    <text evidence="1">The sequence shown here is derived from an EMBL/GenBank/DDBJ whole genome shotgun (WGS) entry which is preliminary data.</text>
</comment>
<dbReference type="EMBL" id="BSFJ01000002">
    <property type="protein sequence ID" value="GLK70195.1"/>
    <property type="molecule type" value="Genomic_DNA"/>
</dbReference>
<protein>
    <submittedName>
        <fullName evidence="1">Uncharacterized protein</fullName>
    </submittedName>
</protein>
<reference evidence="1" key="2">
    <citation type="submission" date="2023-01" db="EMBL/GenBank/DDBJ databases">
        <authorList>
            <person name="Sun Q."/>
            <person name="Evtushenko L."/>
        </authorList>
    </citation>
    <scope>NUCLEOTIDE SEQUENCE</scope>
    <source>
        <strain evidence="1">VKM B-2484</strain>
    </source>
</reference>